<dbReference type="SUPFAM" id="SSF142921">
    <property type="entry name" value="WGR domain-like"/>
    <property type="match status" value="1"/>
</dbReference>
<keyword evidence="9" id="KW-0539">Nucleus</keyword>
<dbReference type="EC" id="2.4.2.-" evidence="11"/>
<feature type="repeat" description="ANK" evidence="10">
    <location>
        <begin position="673"/>
        <end position="696"/>
    </location>
</feature>
<feature type="region of interest" description="Disordered" evidence="12">
    <location>
        <begin position="250"/>
        <end position="292"/>
    </location>
</feature>
<dbReference type="SUPFAM" id="SSF47587">
    <property type="entry name" value="Domain of poly(ADP-ribose) polymerase"/>
    <property type="match status" value="1"/>
</dbReference>
<evidence type="ECO:0000259" key="16">
    <source>
        <dbReference type="PROSITE" id="PS51977"/>
    </source>
</evidence>
<dbReference type="GO" id="GO:0016779">
    <property type="term" value="F:nucleotidyltransferase activity"/>
    <property type="evidence" value="ECO:0007669"/>
    <property type="project" value="UniProtKB-KW"/>
</dbReference>
<keyword evidence="6" id="KW-0677">Repeat</keyword>
<dbReference type="InterPro" id="IPR036770">
    <property type="entry name" value="Ankyrin_rpt-contain_sf"/>
</dbReference>
<feature type="repeat" description="ANK" evidence="10">
    <location>
        <begin position="825"/>
        <end position="857"/>
    </location>
</feature>
<dbReference type="Pfam" id="PF02877">
    <property type="entry name" value="PARP_reg"/>
    <property type="match status" value="1"/>
</dbReference>
<feature type="domain" description="Galectin" evidence="15">
    <location>
        <begin position="1068"/>
        <end position="1205"/>
    </location>
</feature>
<evidence type="ECO:0000256" key="3">
    <source>
        <dbReference type="ARBA" id="ARBA00022679"/>
    </source>
</evidence>
<evidence type="ECO:0000313" key="17">
    <source>
        <dbReference type="EnsemblMetazoa" id="SMAR006342-PA"/>
    </source>
</evidence>
<dbReference type="STRING" id="126957.T1IYM8"/>
<feature type="repeat" description="ANK" evidence="10">
    <location>
        <begin position="1527"/>
        <end position="1559"/>
    </location>
</feature>
<proteinExistence type="predicted"/>
<feature type="repeat" description="ANK" evidence="10">
    <location>
        <begin position="1372"/>
        <end position="1404"/>
    </location>
</feature>
<dbReference type="PhylomeDB" id="T1IYM8"/>
<feature type="repeat" description="ANK" evidence="10">
    <location>
        <begin position="1406"/>
        <end position="1442"/>
    </location>
</feature>
<keyword evidence="5" id="KW-0430">Lectin</keyword>
<feature type="repeat" description="ANK" evidence="10">
    <location>
        <begin position="1443"/>
        <end position="1481"/>
    </location>
</feature>
<dbReference type="eggNOG" id="KOG1037">
    <property type="taxonomic scope" value="Eukaryota"/>
</dbReference>
<feature type="region of interest" description="Disordered" evidence="12">
    <location>
        <begin position="1954"/>
        <end position="1973"/>
    </location>
</feature>
<dbReference type="InterPro" id="IPR001079">
    <property type="entry name" value="Galectin_CRD"/>
</dbReference>
<feature type="region of interest" description="Disordered" evidence="12">
    <location>
        <begin position="1"/>
        <end position="96"/>
    </location>
</feature>
<evidence type="ECO:0000256" key="5">
    <source>
        <dbReference type="ARBA" id="ARBA00022734"/>
    </source>
</evidence>
<dbReference type="InterPro" id="IPR004102">
    <property type="entry name" value="Poly(ADP-ribose)pol_reg_dom"/>
</dbReference>
<dbReference type="SMART" id="SM00773">
    <property type="entry name" value="WGR"/>
    <property type="match status" value="1"/>
</dbReference>
<dbReference type="GO" id="GO:0003950">
    <property type="term" value="F:NAD+ poly-ADP-ribosyltransferase activity"/>
    <property type="evidence" value="ECO:0007669"/>
    <property type="project" value="UniProtKB-UniRule"/>
</dbReference>
<evidence type="ECO:0000256" key="7">
    <source>
        <dbReference type="ARBA" id="ARBA00023027"/>
    </source>
</evidence>
<protein>
    <recommendedName>
        <fullName evidence="11">Poly [ADP-ribose] polymerase</fullName>
        <shortName evidence="11">PARP</shortName>
        <ecNumber evidence="11">2.4.2.-</ecNumber>
    </recommendedName>
</protein>
<dbReference type="Pfam" id="PF00023">
    <property type="entry name" value="Ank"/>
    <property type="match status" value="2"/>
</dbReference>
<name>T1IYM8_STRMM</name>
<feature type="compositionally biased region" description="Basic and acidic residues" evidence="12">
    <location>
        <begin position="1954"/>
        <end position="1967"/>
    </location>
</feature>
<evidence type="ECO:0000259" key="15">
    <source>
        <dbReference type="PROSITE" id="PS51304"/>
    </source>
</evidence>
<dbReference type="SUPFAM" id="SSF56399">
    <property type="entry name" value="ADP-ribosylation"/>
    <property type="match status" value="1"/>
</dbReference>
<dbReference type="Gene3D" id="1.25.40.20">
    <property type="entry name" value="Ankyrin repeat-containing domain"/>
    <property type="match status" value="6"/>
</dbReference>
<dbReference type="InterPro" id="IPR002110">
    <property type="entry name" value="Ankyrin_rpt"/>
</dbReference>
<dbReference type="SUPFAM" id="SSF48403">
    <property type="entry name" value="Ankyrin repeat"/>
    <property type="match status" value="6"/>
</dbReference>
<dbReference type="OMA" id="HYAFGNE"/>
<feature type="repeat" description="ANK" evidence="10">
    <location>
        <begin position="792"/>
        <end position="824"/>
    </location>
</feature>
<feature type="repeat" description="ANK" evidence="10">
    <location>
        <begin position="1334"/>
        <end position="1366"/>
    </location>
</feature>
<evidence type="ECO:0000256" key="10">
    <source>
        <dbReference type="PROSITE-ProRule" id="PRU00023"/>
    </source>
</evidence>
<feature type="compositionally biased region" description="Basic residues" evidence="12">
    <location>
        <begin position="305"/>
        <end position="318"/>
    </location>
</feature>
<dbReference type="PRINTS" id="PR01415">
    <property type="entry name" value="ANKYRIN"/>
</dbReference>
<dbReference type="PROSITE" id="PS51059">
    <property type="entry name" value="PARP_CATALYTIC"/>
    <property type="match status" value="1"/>
</dbReference>
<evidence type="ECO:0000256" key="4">
    <source>
        <dbReference type="ARBA" id="ARBA00022695"/>
    </source>
</evidence>
<dbReference type="Pfam" id="PF00644">
    <property type="entry name" value="PARP"/>
    <property type="match status" value="1"/>
</dbReference>
<keyword evidence="2 11" id="KW-0328">Glycosyltransferase</keyword>
<keyword evidence="4" id="KW-0548">Nucleotidyltransferase</keyword>
<dbReference type="PROSITE" id="PS51304">
    <property type="entry name" value="GALECTIN"/>
    <property type="match status" value="1"/>
</dbReference>
<feature type="compositionally biased region" description="Basic and acidic residues" evidence="12">
    <location>
        <begin position="17"/>
        <end position="35"/>
    </location>
</feature>
<evidence type="ECO:0000256" key="2">
    <source>
        <dbReference type="ARBA" id="ARBA00022676"/>
    </source>
</evidence>
<evidence type="ECO:0000256" key="8">
    <source>
        <dbReference type="ARBA" id="ARBA00023043"/>
    </source>
</evidence>
<evidence type="ECO:0000256" key="11">
    <source>
        <dbReference type="RuleBase" id="RU362114"/>
    </source>
</evidence>
<dbReference type="GO" id="GO:0030246">
    <property type="term" value="F:carbohydrate binding"/>
    <property type="evidence" value="ECO:0007669"/>
    <property type="project" value="UniProtKB-KW"/>
</dbReference>
<dbReference type="Gene3D" id="3.90.228.10">
    <property type="match status" value="1"/>
</dbReference>
<evidence type="ECO:0000256" key="9">
    <source>
        <dbReference type="ARBA" id="ARBA00023242"/>
    </source>
</evidence>
<dbReference type="PANTHER" id="PTHR24198:SF165">
    <property type="entry name" value="ANKYRIN REPEAT-CONTAINING PROTEIN-RELATED"/>
    <property type="match status" value="1"/>
</dbReference>
<dbReference type="PROSITE" id="PS50088">
    <property type="entry name" value="ANK_REPEAT"/>
    <property type="match status" value="12"/>
</dbReference>
<organism evidence="17 18">
    <name type="scientific">Strigamia maritima</name>
    <name type="common">European centipede</name>
    <name type="synonym">Geophilus maritimus</name>
    <dbReference type="NCBI Taxonomy" id="126957"/>
    <lineage>
        <taxon>Eukaryota</taxon>
        <taxon>Metazoa</taxon>
        <taxon>Ecdysozoa</taxon>
        <taxon>Arthropoda</taxon>
        <taxon>Myriapoda</taxon>
        <taxon>Chilopoda</taxon>
        <taxon>Pleurostigmophora</taxon>
        <taxon>Geophilomorpha</taxon>
        <taxon>Linotaeniidae</taxon>
        <taxon>Strigamia</taxon>
    </lineage>
</organism>
<dbReference type="EnsemblMetazoa" id="SMAR006342-RA">
    <property type="protein sequence ID" value="SMAR006342-PA"/>
    <property type="gene ID" value="SMAR006342"/>
</dbReference>
<dbReference type="Pfam" id="PF00337">
    <property type="entry name" value="Gal-bind_lectin"/>
    <property type="match status" value="1"/>
</dbReference>
<feature type="domain" description="WGR" evidence="16">
    <location>
        <begin position="2108"/>
        <end position="2209"/>
    </location>
</feature>
<accession>T1IYM8</accession>
<dbReference type="PROSITE" id="PS50297">
    <property type="entry name" value="ANK_REP_REGION"/>
    <property type="match status" value="9"/>
</dbReference>
<dbReference type="CDD" id="cd01437">
    <property type="entry name" value="parp_like"/>
    <property type="match status" value="1"/>
</dbReference>
<keyword evidence="3 11" id="KW-0808">Transferase</keyword>
<evidence type="ECO:0000259" key="13">
    <source>
        <dbReference type="PROSITE" id="PS51059"/>
    </source>
</evidence>
<feature type="repeat" description="ANK" evidence="10">
    <location>
        <begin position="759"/>
        <end position="791"/>
    </location>
</feature>
<feature type="region of interest" description="Disordered" evidence="12">
    <location>
        <begin position="304"/>
        <end position="363"/>
    </location>
</feature>
<feature type="compositionally biased region" description="Basic and acidic residues" evidence="12">
    <location>
        <begin position="329"/>
        <end position="348"/>
    </location>
</feature>
<dbReference type="EMBL" id="JH431693">
    <property type="status" value="NOT_ANNOTATED_CDS"/>
    <property type="molecule type" value="Genomic_DNA"/>
</dbReference>
<dbReference type="InterPro" id="IPR036616">
    <property type="entry name" value="Poly(ADP-ribose)pol_reg_dom_sf"/>
</dbReference>
<reference evidence="18" key="1">
    <citation type="submission" date="2011-05" db="EMBL/GenBank/DDBJ databases">
        <authorList>
            <person name="Richards S.R."/>
            <person name="Qu J."/>
            <person name="Jiang H."/>
            <person name="Jhangiani S.N."/>
            <person name="Agravi P."/>
            <person name="Goodspeed R."/>
            <person name="Gross S."/>
            <person name="Mandapat C."/>
            <person name="Jackson L."/>
            <person name="Mathew T."/>
            <person name="Pu L."/>
            <person name="Thornton R."/>
            <person name="Saada N."/>
            <person name="Wilczek-Boney K.B."/>
            <person name="Lee S."/>
            <person name="Kovar C."/>
            <person name="Wu Y."/>
            <person name="Scherer S.E."/>
            <person name="Worley K.C."/>
            <person name="Muzny D.M."/>
            <person name="Gibbs R."/>
        </authorList>
    </citation>
    <scope>NUCLEOTIDE SEQUENCE</scope>
    <source>
        <strain evidence="18">Brora</strain>
    </source>
</reference>
<dbReference type="InterPro" id="IPR036930">
    <property type="entry name" value="WGR_dom_sf"/>
</dbReference>
<feature type="domain" description="PARP catalytic" evidence="13">
    <location>
        <begin position="2376"/>
        <end position="2603"/>
    </location>
</feature>
<keyword evidence="8 10" id="KW-0040">ANK repeat</keyword>
<evidence type="ECO:0000256" key="1">
    <source>
        <dbReference type="ARBA" id="ARBA00004123"/>
    </source>
</evidence>
<dbReference type="SMART" id="SM00276">
    <property type="entry name" value="GLECT"/>
    <property type="match status" value="1"/>
</dbReference>
<dbReference type="Pfam" id="PF12796">
    <property type="entry name" value="Ank_2"/>
    <property type="match status" value="6"/>
</dbReference>
<dbReference type="SUPFAM" id="SSF49899">
    <property type="entry name" value="Concanavalin A-like lectins/glucanases"/>
    <property type="match status" value="1"/>
</dbReference>
<comment type="subcellular location">
    <subcellularLocation>
        <location evidence="1">Nucleus</location>
    </subcellularLocation>
</comment>
<feature type="domain" description="PARP alpha-helical" evidence="14">
    <location>
        <begin position="2234"/>
        <end position="2366"/>
    </location>
</feature>
<dbReference type="Gene3D" id="1.20.142.10">
    <property type="entry name" value="Poly(ADP-ribose) polymerase, regulatory domain"/>
    <property type="match status" value="1"/>
</dbReference>
<dbReference type="PROSITE" id="PS51060">
    <property type="entry name" value="PARP_ALPHA_HD"/>
    <property type="match status" value="1"/>
</dbReference>
<keyword evidence="7 11" id="KW-0520">NAD</keyword>
<evidence type="ECO:0000256" key="6">
    <source>
        <dbReference type="ARBA" id="ARBA00022737"/>
    </source>
</evidence>
<dbReference type="Gene3D" id="2.60.120.200">
    <property type="match status" value="1"/>
</dbReference>
<feature type="repeat" description="ANK" evidence="10">
    <location>
        <begin position="1837"/>
        <end position="1866"/>
    </location>
</feature>
<dbReference type="Pfam" id="PF05406">
    <property type="entry name" value="WGR"/>
    <property type="match status" value="1"/>
</dbReference>
<dbReference type="CDD" id="cd07997">
    <property type="entry name" value="WGR_PARP"/>
    <property type="match status" value="1"/>
</dbReference>
<dbReference type="GO" id="GO:0005634">
    <property type="term" value="C:nucleus"/>
    <property type="evidence" value="ECO:0007669"/>
    <property type="project" value="UniProtKB-SubCell"/>
</dbReference>
<dbReference type="HOGENOM" id="CLU_227826_0_0_1"/>
<dbReference type="SMART" id="SM00248">
    <property type="entry name" value="ANK"/>
    <property type="match status" value="26"/>
</dbReference>
<dbReference type="InterPro" id="IPR008893">
    <property type="entry name" value="WGR_domain"/>
</dbReference>
<feature type="compositionally biased region" description="Low complexity" evidence="12">
    <location>
        <begin position="283"/>
        <end position="292"/>
    </location>
</feature>
<dbReference type="PANTHER" id="PTHR24198">
    <property type="entry name" value="ANKYRIN REPEAT AND PROTEIN KINASE DOMAIN-CONTAINING PROTEIN"/>
    <property type="match status" value="1"/>
</dbReference>
<dbReference type="InterPro" id="IPR013320">
    <property type="entry name" value="ConA-like_dom_sf"/>
</dbReference>
<sequence length="2612" mass="292038">MMDVDGAKTTQSNGHSNHIEDKESNSEGHIIDMPKSKRNTRTATAAAASSPLTPEKLGKKRSSSPSHQQPRSSKRQRLQYQPFQSPGLGNISIGKGSKAPEDKVVIFYKGEFLALRNENGSFFVCQAAQNVYKSSRKFKIRWLSRTDSKEDDLYTPDFYDFTDFECVLTNLQMERRDKNVFRLPKSETVRTENILRRALNLENGIHEPELDQVEPDGVQCVLHKFYFAFVLFLTGLAAVDVSMVNDGSPTPKRIRMENSIKPVNSPKPSTSFDGGRPTRRQIKQNSNSNINNNQLRVLRSATITPKRKKKAITSKVKMKSSPVRLRPRIIKEEPKDLTPKKDAKIDRHGRGKSSPQEKLKPNNRVTVLNKDPTFESNTNIPVVSVSAYSKLPIRAVLTRDMRLLQSLIADSANVCSVTMVRSVDQQLDALVYALIQENHKAIQLILKEILNPTKKRVKVPDSFLIQQTTGKLTTQFLGHSVRDITISRGSREGNNALNKDENVTLNEDDYIGHALEHGISKSTLETYSNFLCQDKNRTRRLKDSAITNFHKAVRFGHRKLAGQLVEDALKLDGFGFNSLHKEVLLYDKQELPSCRAASVKKRAFTIGGLTPIHCAAVNPNPKYLSTLLAIDPEYNIPDRNMRRPIHYAVVCEGTGPLDFLLSKGVRTDETDNDGNTVLHIAADTGRIHNVELLLKRAKSERKAIDNNANKDFGLAGLNRTNKQSLTPLHVACLSGHSDVVRILLKYGADVDRPTNATKGKLTPLMFSCQKGYLEILKILIQNGAKVETRDKFKRTALTHAIINGHAHIASHLLRLGSDPNNTDSSGNTLIHYAAAYGWWFCLKLLLESGAKPNVSNDWMLTPLGVAFLKGHMGLVDLLLEQPGVDINFKDEKGVSLLMLAASSPLTPDLVEQVQYLLEGQKADCLMTDPQGNTVFHWLARNTVRRNDRGDSEVCPEAVSASLEIAKLLLEYGCDPSVRNERGETALTLAIEQGNNQLVKLLLRDGCQVTAEVDDTGENLLHNLVEHAWETDLASLIHIIKDSDPGKKPKKTVNEEVVELNLAKPVLPLLQSLNGGLKIADSINIKGVCESSSEGFTLVLLKGENVEKDDAIVQLGVQLKEGHTKLSITKTSRVDGEWSQEELDEAVCSTTDGQATFELSICAQKDLIQVCVGENVIIEFTPAVSIDQISHLHIGGKVNVEWVNLKRASNTSKVQLTTVSLPVEVLLEMAQTYSYDGFTPLLLACSKYLHATEKKQQTRLRDMIKALIEEADSEIHAVVKKRSDDKARPIDGYSALHFLASAKEVSGVVNGVESPVPTLQLVLNYKPLLNIRDNRGRTPLITAILSGQAAAAEALISAGADVNLFSEDEEDDGRASPIVLAAKLGLVSIIKLLVKHQVDVTTTDQKNQNTPLHYAVCLKTAPEALEVVQLLVQAGVKINSTNKDGRTPLHLAVNVCTGSTDDSVEIEDYLIENGVDVFAKDNLGRLPLHYAFVKIGKNSDSSKIDPIEIVSLLTCAMKESNIDCPDGSGQTPLHCAAFRGSTISCMHLAQRMSNLDSKDSNGNTALSLTILGGHESCAIMLLQRGASIKGDVVVPPPELKSSKKPKRPAWQWKPLAKPPLSAVKSPILEEVAAKDWQGVMYMMLDQLQTSSHNYFPAVEAALSTNKFRLALSLIARIKDSTKLRASDSQNLNLLHLLAYKADPDEQTVLQIRVAEALIQRGLSLTECDKFGSYPITYAAVNKNMTLCEYFTEKMGIETLKKLPADKLGRTPLTALFWWTDKGNWKEKSSVRRWCQRIVQSGMLDVLAQFPAPLIHPGQVVLQNSKNPNITETQEWRLSPLIHATCCGDQDLVRLLLQYGVDVNLPDNFGFSPLMHAIRMNNIQMVKLLLNHNYTGEEKIDKGDTPELKSNRLLTFRDGLVLKNKSLVSRADGSSDEDEEEMTQDPLMEIEEKMKAMEDNKQKSEDSFKKTSNADLKYKDKDGSTIIHKVVQPYDGASYENVQLLQLFVELDSPLDQPNEAGLKPLDMAESNRFTRIAAAIQKLSSDDKPLHFLPISNLDVDDGVTIRDSNWNYKDDSAALVEKMEVECMEEAEEDSLNKPDPQTGMEDTGEIVSDQEQGILYDALMTKVDLNYGVWGRYNYYKLQIICQKGKDLYILFTRWGRIGTVGQFQQTPFRNLDDAVKEFCKVFRSKTGNAWQDVKKFVPHVKKYHLVTFEQQRRRRLRDIAINLECELPSQLPSSLQELMKDLTNVTMLQEACRDAGIDVGIMPFGRLSESAINKGRNILGELKELVTTKNKLEDDAESREKLTEICEKIIVMSNRYYQAIPQFGYAYERVQPLDSINSLQTCCDQVDNLAELEVCSQLLLGAQFRTTEMNPLDYIYRAINCKLSLMSEAEMESQYILQYINNTTEEKRVVVESIHRVCRFDEKEVGRDVGNRWLFWHGTSSANLVSILARGLQCGHPSTPTTAPQFNRGIYFADMFEKSRHFVQNCHNNDNRSHYILLCEVALGKVHKNLEGDDVDGPYEDFDSTKIVGTYFPDPTYNLSLSSGITIPLGAQTTKLNKKKDTIYRSTNYNEFIVFNRQQVRLRYVVCYRYDSEKWPEKSKQVSSRS</sequence>
<dbReference type="PROSITE" id="PS51977">
    <property type="entry name" value="WGR"/>
    <property type="match status" value="1"/>
</dbReference>
<dbReference type="Gene3D" id="2.20.140.10">
    <property type="entry name" value="WGR domain"/>
    <property type="match status" value="1"/>
</dbReference>
<dbReference type="InterPro" id="IPR012317">
    <property type="entry name" value="Poly(ADP-ribose)pol_cat_dom"/>
</dbReference>
<evidence type="ECO:0000313" key="18">
    <source>
        <dbReference type="Proteomes" id="UP000014500"/>
    </source>
</evidence>
<feature type="repeat" description="ANK" evidence="10">
    <location>
        <begin position="723"/>
        <end position="755"/>
    </location>
</feature>
<dbReference type="SMART" id="SM00908">
    <property type="entry name" value="Gal-bind_lectin"/>
    <property type="match status" value="1"/>
</dbReference>
<dbReference type="Proteomes" id="UP000014500">
    <property type="component" value="Unassembled WGS sequence"/>
</dbReference>
<evidence type="ECO:0000256" key="12">
    <source>
        <dbReference type="SAM" id="MobiDB-lite"/>
    </source>
</evidence>
<evidence type="ECO:0000259" key="14">
    <source>
        <dbReference type="PROSITE" id="PS51060"/>
    </source>
</evidence>
<keyword evidence="18" id="KW-1185">Reference proteome</keyword>
<reference evidence="17" key="2">
    <citation type="submission" date="2015-02" db="UniProtKB">
        <authorList>
            <consortium name="EnsemblMetazoa"/>
        </authorList>
    </citation>
    <scope>IDENTIFICATION</scope>
</reference>
<feature type="repeat" description="ANK" evidence="10">
    <location>
        <begin position="981"/>
        <end position="1013"/>
    </location>
</feature>